<evidence type="ECO:0000313" key="9">
    <source>
        <dbReference type="EMBL" id="KAF2458908.1"/>
    </source>
</evidence>
<feature type="region of interest" description="Disordered" evidence="7">
    <location>
        <begin position="119"/>
        <end position="145"/>
    </location>
</feature>
<feature type="compositionally biased region" description="Low complexity" evidence="7">
    <location>
        <begin position="261"/>
        <end position="276"/>
    </location>
</feature>
<dbReference type="PANTHER" id="PTHR21704">
    <property type="entry name" value="NIPPED-B-LIKE PROTEIN DELANGIN SCC2-RELATED"/>
    <property type="match status" value="1"/>
</dbReference>
<dbReference type="InterPro" id="IPR033031">
    <property type="entry name" value="Scc2/Nipped-B"/>
</dbReference>
<dbReference type="InterPro" id="IPR026003">
    <property type="entry name" value="Cohesin_HEAT"/>
</dbReference>
<feature type="compositionally biased region" description="Polar residues" evidence="7">
    <location>
        <begin position="127"/>
        <end position="136"/>
    </location>
</feature>
<feature type="region of interest" description="Disordered" evidence="7">
    <location>
        <begin position="163"/>
        <end position="295"/>
    </location>
</feature>
<dbReference type="InterPro" id="IPR016024">
    <property type="entry name" value="ARM-type_fold"/>
</dbReference>
<comment type="similarity">
    <text evidence="2 6">Belongs to the SCC2/Nipped-B family.</text>
</comment>
<dbReference type="OrthoDB" id="418242at2759"/>
<dbReference type="PANTHER" id="PTHR21704:SF18">
    <property type="entry name" value="NIPPED-B-LIKE PROTEIN"/>
    <property type="match status" value="1"/>
</dbReference>
<reference evidence="9" key="1">
    <citation type="journal article" date="2020" name="Stud. Mycol.">
        <title>101 Dothideomycetes genomes: a test case for predicting lifestyles and emergence of pathogens.</title>
        <authorList>
            <person name="Haridas S."/>
            <person name="Albert R."/>
            <person name="Binder M."/>
            <person name="Bloem J."/>
            <person name="Labutti K."/>
            <person name="Salamov A."/>
            <person name="Andreopoulos B."/>
            <person name="Baker S."/>
            <person name="Barry K."/>
            <person name="Bills G."/>
            <person name="Bluhm B."/>
            <person name="Cannon C."/>
            <person name="Castanera R."/>
            <person name="Culley D."/>
            <person name="Daum C."/>
            <person name="Ezra D."/>
            <person name="Gonzalez J."/>
            <person name="Henrissat B."/>
            <person name="Kuo A."/>
            <person name="Liang C."/>
            <person name="Lipzen A."/>
            <person name="Lutzoni F."/>
            <person name="Magnuson J."/>
            <person name="Mondo S."/>
            <person name="Nolan M."/>
            <person name="Ohm R."/>
            <person name="Pangilinan J."/>
            <person name="Park H.-J."/>
            <person name="Ramirez L."/>
            <person name="Alfaro M."/>
            <person name="Sun H."/>
            <person name="Tritt A."/>
            <person name="Yoshinaga Y."/>
            <person name="Zwiers L.-H."/>
            <person name="Turgeon B."/>
            <person name="Goodwin S."/>
            <person name="Spatafora J."/>
            <person name="Crous P."/>
            <person name="Grigoriev I."/>
        </authorList>
    </citation>
    <scope>NUCLEOTIDE SEQUENCE</scope>
    <source>
        <strain evidence="9">ATCC 16933</strain>
    </source>
</reference>
<dbReference type="GO" id="GO:0003682">
    <property type="term" value="F:chromatin binding"/>
    <property type="evidence" value="ECO:0007669"/>
    <property type="project" value="TreeGrafter"/>
</dbReference>
<dbReference type="Gene3D" id="1.25.10.10">
    <property type="entry name" value="Leucine-rich Repeat Variant"/>
    <property type="match status" value="1"/>
</dbReference>
<keyword evidence="5 6" id="KW-0131">Cell cycle</keyword>
<feature type="domain" description="Sister chromatid cohesion C-terminal" evidence="8">
    <location>
        <begin position="1480"/>
        <end position="1666"/>
    </location>
</feature>
<keyword evidence="4 6" id="KW-0539">Nucleus</keyword>
<dbReference type="EMBL" id="MU001676">
    <property type="protein sequence ID" value="KAF2458908.1"/>
    <property type="molecule type" value="Genomic_DNA"/>
</dbReference>
<feature type="region of interest" description="Disordered" evidence="7">
    <location>
        <begin position="667"/>
        <end position="695"/>
    </location>
</feature>
<dbReference type="InterPro" id="IPR024986">
    <property type="entry name" value="Nipped-B_C"/>
</dbReference>
<dbReference type="GO" id="GO:0071169">
    <property type="term" value="P:establishment of protein localization to chromatin"/>
    <property type="evidence" value="ECO:0007669"/>
    <property type="project" value="TreeGrafter"/>
</dbReference>
<feature type="region of interest" description="Disordered" evidence="7">
    <location>
        <begin position="1887"/>
        <end position="1959"/>
    </location>
</feature>
<organism evidence="9 10">
    <name type="scientific">Lineolata rhizophorae</name>
    <dbReference type="NCBI Taxonomy" id="578093"/>
    <lineage>
        <taxon>Eukaryota</taxon>
        <taxon>Fungi</taxon>
        <taxon>Dikarya</taxon>
        <taxon>Ascomycota</taxon>
        <taxon>Pezizomycotina</taxon>
        <taxon>Dothideomycetes</taxon>
        <taxon>Dothideomycetes incertae sedis</taxon>
        <taxon>Lineolatales</taxon>
        <taxon>Lineolataceae</taxon>
        <taxon>Lineolata</taxon>
    </lineage>
</organism>
<dbReference type="Pfam" id="PF12765">
    <property type="entry name" value="Cohesin_HEAT"/>
    <property type="match status" value="1"/>
</dbReference>
<dbReference type="SUPFAM" id="SSF48371">
    <property type="entry name" value="ARM repeat"/>
    <property type="match status" value="1"/>
</dbReference>
<evidence type="ECO:0000313" key="10">
    <source>
        <dbReference type="Proteomes" id="UP000799766"/>
    </source>
</evidence>
<evidence type="ECO:0000256" key="1">
    <source>
        <dbReference type="ARBA" id="ARBA00004123"/>
    </source>
</evidence>
<dbReference type="InterPro" id="IPR011989">
    <property type="entry name" value="ARM-like"/>
</dbReference>
<dbReference type="Pfam" id="PF12830">
    <property type="entry name" value="Nipped-B_C"/>
    <property type="match status" value="1"/>
</dbReference>
<feature type="region of interest" description="Disordered" evidence="7">
    <location>
        <begin position="1821"/>
        <end position="1842"/>
    </location>
</feature>
<feature type="compositionally biased region" description="Polar residues" evidence="7">
    <location>
        <begin position="211"/>
        <end position="222"/>
    </location>
</feature>
<evidence type="ECO:0000256" key="7">
    <source>
        <dbReference type="SAM" id="MobiDB-lite"/>
    </source>
</evidence>
<sequence>MNGNDASWINGGAPSWSSTADTIWSNGNSSGHTRAPTVDEALPYSPLTSIIPFNPDVVPFPSAVPPMTTTVFSNNEDRRVGQRALDSLNKEAGHGGSTSAKLQKTLHDLQSLLHSEPLTRYKFKSPPMNTSTQPPSDSGAPRPVTHLTPFAKMVYQSTNIPYEHSHTAPTAPTTKPKQKKHSSPDVKRQSSHTGHKQSLTPVVEIVARQPSHGSSHISSQARPSPSTPGSGSKPGGHIPSRVSVEISLPAKQSDHTPTHKQSPNAAAYAQNSAVAVHSQDMTAQRPQVGPSVVIHPLPQSSQRSEYTAYPDIDAQINSGQLALSKKRKREDVEDDARALALSIDQKEKADAAVQHLNSVISEVFEAEDNLQPDTSGIISTDSARYFLTSSIGDSEVPMLNSSAQARLDSAIQRVISSSRFGDISVEHLSRLQKLCESGVLSVEANSLLLGDGWSDSDVEEWAGRLGAASNGLQAAKLLLRIMTAGREEKQLYSEDVVQAVMNALKHVIESSMIPVVEARQSEANKEAFAFFSAQKKALGSLFHAAGKVLRLLGDLLLKVDVSESAITTVEAISTQLIFVENAPIEKESVLGIQKFEMIRRIAMDVVAKIFAQYPDQRSFIFDEILMSLEKLPITRQSARQYRMVDGKPIQLVSALLMRLVQTSGTRSIKDHMGKTSTASKANQRADDDSEEDEFDDEAYMARKRTETIDLREVSVLGHDGVLQELNSVLNPLHDSASHSAMYLVRYMVQRALTSSKTGDLPFRHLLDIFTEDFLSVLGATDWPAAELLLRKLLTHMIGLAENDKSTAPARTMALDVMGLIGSGICDLQAHARNALKTIDSNESELSAELVRLGEELLEDEKLNEADLLGFDGPCRVLLEYLSARDINDPQLQSASGYLVMQWAKNVSGMLESDQDHSLPDDLGLQLRNMLLDPKWLENEYDFENVSTSQGRLAATLVALGLPFSRGLSKIFSILLNSMTSDHATVKSRSLKSVVQLLEKDPSILDRSSYILNHILRCAGDQSPLVRDSALSLIGRCISLKPHIQDVVYERIIVRTADTAVGVRKRAMKILKDIYLRNDSADVKAAIADALLQGVRDNDESVSDLARQTIEEVWMSPFYGSHSNKDDSVHSKLALKSQVSLIIKTAHRGEAVLSVLDLLLQNILARSSKNAVPNFNVCKSMVAVMFDGIINSDDLPDKPSQRPILETLTVFAKANPKLFTGDQLVHLQPYIENLSNTDDLLIYRSVIVIFRHVLPSLSSFQNTFLKEVQNALFTTVQKLGKAELIEVAQCLWIIDSVLKNTERLVRLTVSVIQGMHRIKDTDFADESQKAALARVKRYAMIAGAFGKACDFDEHIKDFKTAFPWWKGSQVASLIVDMLCPLTRPRNPSQLRELALENISIVSQSWPKQYLRADVTNAFELVFHDRDTKMEHIVLSGFKDFFAAEETRSETGADIAVGEGAITGSLRLNKSLVANDNDGVTTCIAQGFLPHIVRIALATTDDLALTATHVIASINRQGLVHPKESGPALVALETSPNPMIAGIAFQEHRILHHKHESMFEKEYMKAVYQAFLYQKDVIHSPEGATTHPFTAKLKPLFEVLKTGNGKIRKKFLSNLVSRVNFELPKLVTSGEGLPVQLLFSRFVAENLAFFDYARVDEILHLVATIEKVVTETGATVAHAIEQDILRLRLDQDTAAAPNSQLQSQQQETPTVMSDVMQTDQAVQAQPTPQSAPQAPPQASMDPKRLRHLTIASMILHMLWETRTYLRRLWCLQKPQQQRDSGTAGNKAKGGTSIKDLNKAPTRAPGVTGDKYWERIAEIMRALGDSFSGPSGTDDAANGAADEGDFVPELPHVPMLAQCNAFVELLSVDNELKVADDDDEDEEAALARAAAGYETPSGDEDERGAPGSGGAKGRKRKGSVGLGGGTPKKSRTAGGKSSKGRGRPRKSAGRESASGEEDGGWD</sequence>
<gene>
    <name evidence="9" type="ORF">BDY21DRAFT_339237</name>
</gene>
<evidence type="ECO:0000256" key="2">
    <source>
        <dbReference type="ARBA" id="ARBA00009252"/>
    </source>
</evidence>
<feature type="compositionally biased region" description="Basic residues" evidence="7">
    <location>
        <begin position="1935"/>
        <end position="1944"/>
    </location>
</feature>
<evidence type="ECO:0000256" key="5">
    <source>
        <dbReference type="ARBA" id="ARBA00023306"/>
    </source>
</evidence>
<evidence type="ECO:0000259" key="8">
    <source>
        <dbReference type="Pfam" id="PF12830"/>
    </source>
</evidence>
<keyword evidence="10" id="KW-1185">Reference proteome</keyword>
<feature type="region of interest" description="Disordered" evidence="7">
    <location>
        <begin position="1717"/>
        <end position="1739"/>
    </location>
</feature>
<evidence type="ECO:0000256" key="3">
    <source>
        <dbReference type="ARBA" id="ARBA00022737"/>
    </source>
</evidence>
<accession>A0A6A6P553</accession>
<comment type="subcellular location">
    <subcellularLocation>
        <location evidence="1 6">Nucleus</location>
    </subcellularLocation>
</comment>
<name>A0A6A6P553_9PEZI</name>
<keyword evidence="3 6" id="KW-0677">Repeat</keyword>
<feature type="compositionally biased region" description="Low complexity" evidence="7">
    <location>
        <begin position="1829"/>
        <end position="1838"/>
    </location>
</feature>
<feature type="region of interest" description="Disordered" evidence="7">
    <location>
        <begin position="1773"/>
        <end position="1803"/>
    </location>
</feature>
<feature type="compositionally biased region" description="Low complexity" evidence="7">
    <location>
        <begin position="1718"/>
        <end position="1736"/>
    </location>
</feature>
<dbReference type="GO" id="GO:0034087">
    <property type="term" value="P:establishment of mitotic sister chromatid cohesion"/>
    <property type="evidence" value="ECO:0007669"/>
    <property type="project" value="TreeGrafter"/>
</dbReference>
<protein>
    <recommendedName>
        <fullName evidence="6">Sister chromatid cohesion protein</fullName>
    </recommendedName>
</protein>
<evidence type="ECO:0000256" key="4">
    <source>
        <dbReference type="ARBA" id="ARBA00023242"/>
    </source>
</evidence>
<evidence type="ECO:0000256" key="6">
    <source>
        <dbReference type="RuleBase" id="RU364107"/>
    </source>
</evidence>
<dbReference type="GO" id="GO:1990414">
    <property type="term" value="P:replication-born double-strand break repair via sister chromatid exchange"/>
    <property type="evidence" value="ECO:0007669"/>
    <property type="project" value="TreeGrafter"/>
</dbReference>
<dbReference type="GO" id="GO:0090694">
    <property type="term" value="C:Scc2-Scc4 cohesin loading complex"/>
    <property type="evidence" value="ECO:0007669"/>
    <property type="project" value="TreeGrafter"/>
</dbReference>
<dbReference type="GO" id="GO:0010468">
    <property type="term" value="P:regulation of gene expression"/>
    <property type="evidence" value="ECO:0007669"/>
    <property type="project" value="InterPro"/>
</dbReference>
<dbReference type="GO" id="GO:0140588">
    <property type="term" value="P:chromatin looping"/>
    <property type="evidence" value="ECO:0007669"/>
    <property type="project" value="InterPro"/>
</dbReference>
<dbReference type="Proteomes" id="UP000799766">
    <property type="component" value="Unassembled WGS sequence"/>
</dbReference>
<proteinExistence type="inferred from homology"/>
<dbReference type="GO" id="GO:0061775">
    <property type="term" value="F:cohesin loader activity"/>
    <property type="evidence" value="ECO:0007669"/>
    <property type="project" value="InterPro"/>
</dbReference>
<dbReference type="CDD" id="cd23958">
    <property type="entry name" value="SCC2"/>
    <property type="match status" value="1"/>
</dbReference>